<keyword evidence="2" id="KW-1185">Reference proteome</keyword>
<name>A0A3M7Q651_BRAPC</name>
<evidence type="ECO:0000313" key="2">
    <source>
        <dbReference type="Proteomes" id="UP000276133"/>
    </source>
</evidence>
<gene>
    <name evidence="1" type="ORF">BpHYR1_029924</name>
</gene>
<organism evidence="1 2">
    <name type="scientific">Brachionus plicatilis</name>
    <name type="common">Marine rotifer</name>
    <name type="synonym">Brachionus muelleri</name>
    <dbReference type="NCBI Taxonomy" id="10195"/>
    <lineage>
        <taxon>Eukaryota</taxon>
        <taxon>Metazoa</taxon>
        <taxon>Spiralia</taxon>
        <taxon>Gnathifera</taxon>
        <taxon>Rotifera</taxon>
        <taxon>Eurotatoria</taxon>
        <taxon>Monogononta</taxon>
        <taxon>Pseudotrocha</taxon>
        <taxon>Ploima</taxon>
        <taxon>Brachionidae</taxon>
        <taxon>Brachionus</taxon>
    </lineage>
</organism>
<proteinExistence type="predicted"/>
<reference evidence="1 2" key="1">
    <citation type="journal article" date="2018" name="Sci. Rep.">
        <title>Genomic signatures of local adaptation to the degree of environmental predictability in rotifers.</title>
        <authorList>
            <person name="Franch-Gras L."/>
            <person name="Hahn C."/>
            <person name="Garcia-Roger E.M."/>
            <person name="Carmona M.J."/>
            <person name="Serra M."/>
            <person name="Gomez A."/>
        </authorList>
    </citation>
    <scope>NUCLEOTIDE SEQUENCE [LARGE SCALE GENOMIC DNA]</scope>
    <source>
        <strain evidence="1">HYR1</strain>
    </source>
</reference>
<comment type="caution">
    <text evidence="1">The sequence shown here is derived from an EMBL/GenBank/DDBJ whole genome shotgun (WGS) entry which is preliminary data.</text>
</comment>
<dbReference type="Proteomes" id="UP000276133">
    <property type="component" value="Unassembled WGS sequence"/>
</dbReference>
<dbReference type="EMBL" id="REGN01007234">
    <property type="protein sequence ID" value="RNA06900.1"/>
    <property type="molecule type" value="Genomic_DNA"/>
</dbReference>
<accession>A0A3M7Q651</accession>
<sequence length="81" mass="9527">MLDPYFFTKTFKMRHFLKKIENQIQNFGSYGQFKVPSPEPEASEVETNTQSTHCDSHDSDFEVAIYLHFGSSNYKQFNTYT</sequence>
<dbReference type="AlphaFoldDB" id="A0A3M7Q651"/>
<evidence type="ECO:0000313" key="1">
    <source>
        <dbReference type="EMBL" id="RNA06900.1"/>
    </source>
</evidence>
<protein>
    <submittedName>
        <fullName evidence="1">Uncharacterized protein</fullName>
    </submittedName>
</protein>